<evidence type="ECO:0000313" key="3">
    <source>
        <dbReference type="EMBL" id="CTQ65585.1"/>
    </source>
</evidence>
<gene>
    <name evidence="3" type="ORF">LA5096_00780</name>
</gene>
<name>A0A0M6Z7Q9_9HYPH</name>
<keyword evidence="2" id="KW-0732">Signal</keyword>
<organism evidence="3 4">
    <name type="scientific">Roseibium album</name>
    <dbReference type="NCBI Taxonomy" id="311410"/>
    <lineage>
        <taxon>Bacteria</taxon>
        <taxon>Pseudomonadati</taxon>
        <taxon>Pseudomonadota</taxon>
        <taxon>Alphaproteobacteria</taxon>
        <taxon>Hyphomicrobiales</taxon>
        <taxon>Stappiaceae</taxon>
        <taxon>Roseibium</taxon>
    </lineage>
</organism>
<dbReference type="STRING" id="311410.LA5095_01924"/>
<accession>A0A0M6Z7Q9</accession>
<dbReference type="Proteomes" id="UP000049983">
    <property type="component" value="Unassembled WGS sequence"/>
</dbReference>
<dbReference type="OrthoDB" id="7876966at2"/>
<keyword evidence="1" id="KW-1133">Transmembrane helix</keyword>
<proteinExistence type="predicted"/>
<dbReference type="AlphaFoldDB" id="A0A0M6Z7Q9"/>
<feature type="signal peptide" evidence="2">
    <location>
        <begin position="1"/>
        <end position="28"/>
    </location>
</feature>
<feature type="transmembrane region" description="Helical" evidence="1">
    <location>
        <begin position="163"/>
        <end position="183"/>
    </location>
</feature>
<dbReference type="NCBIfam" id="TIGR03370">
    <property type="entry name" value="VPLPA-CTERM"/>
    <property type="match status" value="1"/>
</dbReference>
<keyword evidence="1" id="KW-0472">Membrane</keyword>
<reference evidence="4" key="1">
    <citation type="submission" date="2015-07" db="EMBL/GenBank/DDBJ databases">
        <authorList>
            <person name="Rodrigo-Torres Lidia"/>
            <person name="Arahal R.David."/>
        </authorList>
    </citation>
    <scope>NUCLEOTIDE SEQUENCE [LARGE SCALE GENOMIC DNA]</scope>
    <source>
        <strain evidence="4">CECT 5096</strain>
    </source>
</reference>
<evidence type="ECO:0000256" key="2">
    <source>
        <dbReference type="SAM" id="SignalP"/>
    </source>
</evidence>
<keyword evidence="4" id="KW-1185">Reference proteome</keyword>
<feature type="chain" id="PRO_5009787681" evidence="2">
    <location>
        <begin position="29"/>
        <end position="192"/>
    </location>
</feature>
<protein>
    <submittedName>
        <fullName evidence="3">VPLPA-CTERM protein sorting domain protein</fullName>
    </submittedName>
</protein>
<keyword evidence="1" id="KW-0812">Transmembrane</keyword>
<dbReference type="InterPro" id="IPR022472">
    <property type="entry name" value="VPLPA-CTERM"/>
</dbReference>
<evidence type="ECO:0000313" key="4">
    <source>
        <dbReference type="Proteomes" id="UP000049983"/>
    </source>
</evidence>
<dbReference type="EMBL" id="CXWC01000002">
    <property type="protein sequence ID" value="CTQ65585.1"/>
    <property type="molecule type" value="Genomic_DNA"/>
</dbReference>
<sequence length="192" mass="19605">MHIFKSSMASMFALAFAMFGSSIFTAQAAPMSCTTSAGGSGATLTLSDATAAACFTGNDTNQIDNSFLLFGMTGWVLSDKNDGPDGDGTIDFVTGPTNGTKSGGWSIDTLAGLTKVVITLKAGNGFGAFLLDLTTPDPLSGTWASTKGLSHASIYYNGTPTIVPLPAGALLLITGLAGLGLAARRRNKRQPV</sequence>
<evidence type="ECO:0000256" key="1">
    <source>
        <dbReference type="SAM" id="Phobius"/>
    </source>
</evidence>